<sequence length="536" mass="60417">MNPLLAEVRVGELNDASEMAVHRLVSAFPPFNHYSYQLMLGKIREQLMFKTHVMLWDQGQLVGYAGWSLAEASEAQSWYKGAQTAFPAPKMQNADAAIVTITVVRSSEYLPLAIKAISHQCAGLQVYRLRSFQDGRPDMRRPPILGRTQHIFSYQRAYAQLSGLLNDLYLRASGKAGRLNFPIPIMIEPSQIQTVFRQPERFIKNYQFLERLAEGRFTTNNDAWQKRSRLTQVFYNNATRQVPLNRLKTLYQSFLPSSTAGKSAVFNGALQAAVCAVSEAFGLDEPIYWPLDKVEALRNELMLLQAIELFGGSAQEVETAQRNMDSLRHQIVQHWQQNPALAKWLHTLTSEFSAELELVQNMMAATETTAATVEWMAQVLAAQPALLAELKQTGVSDEAGELTLLAQQFILEVLRLYPPVPFITRVCQFAKPEDDDFQANQAVAISLVGLHTHPQFWKQPMRFWPQRPEWTAAAEGKINLQHPAYLPFLTGPRVCGGRKLAMLELQAALDVLVNHCEIRTTSEMPKVSYGMVSRPA</sequence>
<dbReference type="RefSeq" id="WP_006460780.1">
    <property type="nucleotide sequence ID" value="NZ_CP007030.1"/>
</dbReference>
<dbReference type="GO" id="GO:0016705">
    <property type="term" value="F:oxidoreductase activity, acting on paired donors, with incorporation or reduction of molecular oxygen"/>
    <property type="evidence" value="ECO:0007669"/>
    <property type="project" value="InterPro"/>
</dbReference>
<dbReference type="PANTHER" id="PTHR24291:SF50">
    <property type="entry name" value="BIFUNCTIONAL ALBAFLAVENONE MONOOXYGENASE_TERPENE SYNTHASE"/>
    <property type="match status" value="1"/>
</dbReference>
<dbReference type="Gene3D" id="1.10.630.10">
    <property type="entry name" value="Cytochrome P450"/>
    <property type="match status" value="1"/>
</dbReference>
<evidence type="ECO:0008006" key="10">
    <source>
        <dbReference type="Google" id="ProtNLM"/>
    </source>
</evidence>
<dbReference type="GO" id="GO:0020037">
    <property type="term" value="F:heme binding"/>
    <property type="evidence" value="ECO:0007669"/>
    <property type="project" value="InterPro"/>
</dbReference>
<name>W0DYL0_9GAMM</name>
<dbReference type="EMBL" id="CP007030">
    <property type="protein sequence ID" value="AHF02358.1"/>
    <property type="molecule type" value="Genomic_DNA"/>
</dbReference>
<dbReference type="eggNOG" id="COG2124">
    <property type="taxonomic scope" value="Bacteria"/>
</dbReference>
<evidence type="ECO:0000313" key="8">
    <source>
        <dbReference type="EMBL" id="AHF02358.1"/>
    </source>
</evidence>
<dbReference type="GO" id="GO:0004497">
    <property type="term" value="F:monooxygenase activity"/>
    <property type="evidence" value="ECO:0007669"/>
    <property type="project" value="UniProtKB-KW"/>
</dbReference>
<organism evidence="8 9">
    <name type="scientific">Thiomicrospira aerophila AL3</name>
    <dbReference type="NCBI Taxonomy" id="717772"/>
    <lineage>
        <taxon>Bacteria</taxon>
        <taxon>Pseudomonadati</taxon>
        <taxon>Pseudomonadota</taxon>
        <taxon>Gammaproteobacteria</taxon>
        <taxon>Thiotrichales</taxon>
        <taxon>Piscirickettsiaceae</taxon>
        <taxon>Thiomicrospira</taxon>
    </lineage>
</organism>
<evidence type="ECO:0000256" key="6">
    <source>
        <dbReference type="ARBA" id="ARBA00023033"/>
    </source>
</evidence>
<evidence type="ECO:0000256" key="7">
    <source>
        <dbReference type="PIRSR" id="PIRSR602401-1"/>
    </source>
</evidence>
<dbReference type="Proteomes" id="UP000005380">
    <property type="component" value="Chromosome"/>
</dbReference>
<keyword evidence="5 7" id="KW-0408">Iron</keyword>
<dbReference type="AlphaFoldDB" id="W0DYL0"/>
<keyword evidence="2 7" id="KW-0349">Heme</keyword>
<protein>
    <recommendedName>
        <fullName evidence="10">Cytochrome P450</fullName>
    </recommendedName>
</protein>
<evidence type="ECO:0000313" key="9">
    <source>
        <dbReference type="Proteomes" id="UP000005380"/>
    </source>
</evidence>
<keyword evidence="9" id="KW-1185">Reference proteome</keyword>
<evidence type="ECO:0000256" key="2">
    <source>
        <dbReference type="ARBA" id="ARBA00022617"/>
    </source>
</evidence>
<feature type="binding site" description="axial binding residue" evidence="7">
    <location>
        <position position="495"/>
    </location>
    <ligand>
        <name>heme</name>
        <dbReference type="ChEBI" id="CHEBI:30413"/>
    </ligand>
    <ligandPart>
        <name>Fe</name>
        <dbReference type="ChEBI" id="CHEBI:18248"/>
    </ligandPart>
</feature>
<comment type="cofactor">
    <cofactor evidence="7">
        <name>heme</name>
        <dbReference type="ChEBI" id="CHEBI:30413"/>
    </cofactor>
</comment>
<keyword evidence="4" id="KW-0560">Oxidoreductase</keyword>
<dbReference type="PANTHER" id="PTHR24291">
    <property type="entry name" value="CYTOCHROME P450 FAMILY 4"/>
    <property type="match status" value="1"/>
</dbReference>
<evidence type="ECO:0000256" key="1">
    <source>
        <dbReference type="ARBA" id="ARBA00010617"/>
    </source>
</evidence>
<reference evidence="8 9" key="1">
    <citation type="submission" date="2013-12" db="EMBL/GenBank/DDBJ databases">
        <authorList>
            <consortium name="DOE Joint Genome Institute"/>
            <person name="Kappler U."/>
            <person name="Huntemann M."/>
            <person name="Han J."/>
            <person name="Chen A."/>
            <person name="Kyrpides N."/>
            <person name="Mavromatis K."/>
            <person name="Markowitz V."/>
            <person name="Palaniappan K."/>
            <person name="Ivanova N."/>
            <person name="Schaumberg A."/>
            <person name="Pati A."/>
            <person name="Liolios K."/>
            <person name="Nordberg H.P."/>
            <person name="Cantor M.N."/>
            <person name="Hua S.X."/>
            <person name="Woyke T."/>
        </authorList>
    </citation>
    <scope>NUCLEOTIDE SEQUENCE [LARGE SCALE GENOMIC DNA]</scope>
    <source>
        <strain evidence="9">AL2</strain>
    </source>
</reference>
<evidence type="ECO:0000256" key="3">
    <source>
        <dbReference type="ARBA" id="ARBA00022723"/>
    </source>
</evidence>
<dbReference type="Pfam" id="PF00067">
    <property type="entry name" value="p450"/>
    <property type="match status" value="1"/>
</dbReference>
<dbReference type="InterPro" id="IPR001128">
    <property type="entry name" value="Cyt_P450"/>
</dbReference>
<dbReference type="InParanoid" id="W0DYL0"/>
<proteinExistence type="inferred from homology"/>
<dbReference type="InterPro" id="IPR002401">
    <property type="entry name" value="Cyt_P450_E_grp-I"/>
</dbReference>
<evidence type="ECO:0000256" key="4">
    <source>
        <dbReference type="ARBA" id="ARBA00023002"/>
    </source>
</evidence>
<gene>
    <name evidence="8" type="ORF">THIAE_08450</name>
</gene>
<dbReference type="HOGENOM" id="CLU_507994_0_0_6"/>
<keyword evidence="6" id="KW-0503">Monooxygenase</keyword>
<dbReference type="InterPro" id="IPR036396">
    <property type="entry name" value="Cyt_P450_sf"/>
</dbReference>
<dbReference type="SUPFAM" id="SSF48264">
    <property type="entry name" value="Cytochrome P450"/>
    <property type="match status" value="1"/>
</dbReference>
<dbReference type="PRINTS" id="PR00463">
    <property type="entry name" value="EP450I"/>
</dbReference>
<evidence type="ECO:0000256" key="5">
    <source>
        <dbReference type="ARBA" id="ARBA00023004"/>
    </source>
</evidence>
<dbReference type="OrthoDB" id="9764248at2"/>
<dbReference type="STRING" id="717772.THIAE_08450"/>
<accession>W0DYL0</accession>
<dbReference type="CDD" id="cd00302">
    <property type="entry name" value="cytochrome_P450"/>
    <property type="match status" value="1"/>
</dbReference>
<dbReference type="KEGG" id="tao:THIAE_08450"/>
<dbReference type="InterPro" id="IPR050196">
    <property type="entry name" value="Cytochrome_P450_Monoox"/>
</dbReference>
<dbReference type="GO" id="GO:0005506">
    <property type="term" value="F:iron ion binding"/>
    <property type="evidence" value="ECO:0007669"/>
    <property type="project" value="InterPro"/>
</dbReference>
<keyword evidence="3 7" id="KW-0479">Metal-binding</keyword>
<dbReference type="PRINTS" id="PR00385">
    <property type="entry name" value="P450"/>
</dbReference>
<comment type="similarity">
    <text evidence="1">Belongs to the cytochrome P450 family.</text>
</comment>